<evidence type="ECO:0000313" key="2">
    <source>
        <dbReference type="EMBL" id="BAP56631.1"/>
    </source>
</evidence>
<dbReference type="OrthoDB" id="5295180at2"/>
<keyword evidence="1" id="KW-0812">Transmembrane</keyword>
<proteinExistence type="predicted"/>
<evidence type="ECO:0008006" key="4">
    <source>
        <dbReference type="Google" id="ProtNLM"/>
    </source>
</evidence>
<sequence>MKTLKPPWYREPLVWLVIFFPAVAVIGGFITLDLAITSDDGLVVDDYYKRGLEINQVLARDQAAGVHGLQAILDFKRDPKLIYLTLSAKPNYVLPNQIELKLSHHTRAHLDNRIILERINNALYRGALPDLKPGAWYVELAADDWRLLKSLQVPIKIEKLYITSP</sequence>
<gene>
    <name evidence="2" type="ORF">THII_2334</name>
</gene>
<dbReference type="KEGG" id="tig:THII_2334"/>
<evidence type="ECO:0000256" key="1">
    <source>
        <dbReference type="SAM" id="Phobius"/>
    </source>
</evidence>
<protein>
    <recommendedName>
        <fullName evidence="4">FixH family protein</fullName>
    </recommendedName>
</protein>
<reference evidence="2 3" key="1">
    <citation type="journal article" date="2014" name="ISME J.">
        <title>Ecophysiology of Thioploca ingrica as revealed by the complete genome sequence supplemented with proteomic evidence.</title>
        <authorList>
            <person name="Kojima H."/>
            <person name="Ogura Y."/>
            <person name="Yamamoto N."/>
            <person name="Togashi T."/>
            <person name="Mori H."/>
            <person name="Watanabe T."/>
            <person name="Nemoto F."/>
            <person name="Kurokawa K."/>
            <person name="Hayashi T."/>
            <person name="Fukui M."/>
        </authorList>
    </citation>
    <scope>NUCLEOTIDE SEQUENCE [LARGE SCALE GENOMIC DNA]</scope>
</reference>
<dbReference type="AlphaFoldDB" id="A0A090BVC8"/>
<feature type="transmembrane region" description="Helical" evidence="1">
    <location>
        <begin position="12"/>
        <end position="32"/>
    </location>
</feature>
<dbReference type="EMBL" id="AP014633">
    <property type="protein sequence ID" value="BAP56631.1"/>
    <property type="molecule type" value="Genomic_DNA"/>
</dbReference>
<dbReference type="HOGENOM" id="CLU_100979_2_0_6"/>
<keyword evidence="3" id="KW-1185">Reference proteome</keyword>
<keyword evidence="1" id="KW-0472">Membrane</keyword>
<dbReference type="STRING" id="40754.THII_2334"/>
<accession>A0A090BVC8</accession>
<dbReference type="Proteomes" id="UP000031623">
    <property type="component" value="Chromosome"/>
</dbReference>
<name>A0A090BVC8_9GAMM</name>
<evidence type="ECO:0000313" key="3">
    <source>
        <dbReference type="Proteomes" id="UP000031623"/>
    </source>
</evidence>
<dbReference type="InterPro" id="IPR008620">
    <property type="entry name" value="FixH"/>
</dbReference>
<organism evidence="2 3">
    <name type="scientific">Thioploca ingrica</name>
    <dbReference type="NCBI Taxonomy" id="40754"/>
    <lineage>
        <taxon>Bacteria</taxon>
        <taxon>Pseudomonadati</taxon>
        <taxon>Pseudomonadota</taxon>
        <taxon>Gammaproteobacteria</taxon>
        <taxon>Thiotrichales</taxon>
        <taxon>Thiotrichaceae</taxon>
        <taxon>Thioploca</taxon>
    </lineage>
</organism>
<dbReference type="Pfam" id="PF05751">
    <property type="entry name" value="FixH"/>
    <property type="match status" value="1"/>
</dbReference>
<keyword evidence="1" id="KW-1133">Transmembrane helix</keyword>